<dbReference type="InterPro" id="IPR036388">
    <property type="entry name" value="WH-like_DNA-bd_sf"/>
</dbReference>
<reference evidence="3" key="1">
    <citation type="submission" date="2016-01" db="EMBL/GenBank/DDBJ databases">
        <title>Draft genome of Chromobacterium sp. F49.</title>
        <authorList>
            <person name="Hong K.W."/>
        </authorList>
    </citation>
    <scope>NUCLEOTIDE SEQUENCE [LARGE SCALE GENOMIC DNA]</scope>
    <source>
        <strain evidence="3">M63</strain>
    </source>
</reference>
<evidence type="ECO:0000259" key="1">
    <source>
        <dbReference type="Pfam" id="PF08281"/>
    </source>
</evidence>
<evidence type="ECO:0000313" key="2">
    <source>
        <dbReference type="EMBL" id="KZE79298.1"/>
    </source>
</evidence>
<dbReference type="Proteomes" id="UP000076563">
    <property type="component" value="Unassembled WGS sequence"/>
</dbReference>
<dbReference type="AlphaFoldDB" id="A0A163YEG2"/>
<accession>A0A163YEG2</accession>
<evidence type="ECO:0000313" key="3">
    <source>
        <dbReference type="Proteomes" id="UP000076563"/>
    </source>
</evidence>
<comment type="caution">
    <text evidence="2">The sequence shown here is derived from an EMBL/GenBank/DDBJ whole genome shotgun (WGS) entry which is preliminary data.</text>
</comment>
<dbReference type="EMBL" id="LQRA01000052">
    <property type="protein sequence ID" value="KZE79298.1"/>
    <property type="molecule type" value="Genomic_DNA"/>
</dbReference>
<sequence length="159" mass="18798">MSQHDLLIQYKKARKDLVTLRNRSEDRNDRKLLKQMIDDCEFVAEWLSTGRRPGSRRGIDRRSVYELTKVWDPEWIEEFIPQVPAAGPEYRLSARNVFRLHDAMINLSERERQCYVLHVGFDYSMSQVASELGIKKASVQYYIQQAKKKIEQNMTSLFP</sequence>
<name>A0A163YEG2_9BACL</name>
<feature type="domain" description="RNA polymerase sigma factor 70 region 4 type 2" evidence="1">
    <location>
        <begin position="99"/>
        <end position="150"/>
    </location>
</feature>
<keyword evidence="3" id="KW-1185">Reference proteome</keyword>
<organism evidence="2 3">
    <name type="scientific">Paenibacillus elgii</name>
    <dbReference type="NCBI Taxonomy" id="189691"/>
    <lineage>
        <taxon>Bacteria</taxon>
        <taxon>Bacillati</taxon>
        <taxon>Bacillota</taxon>
        <taxon>Bacilli</taxon>
        <taxon>Bacillales</taxon>
        <taxon>Paenibacillaceae</taxon>
        <taxon>Paenibacillus</taxon>
    </lineage>
</organism>
<dbReference type="GO" id="GO:0003677">
    <property type="term" value="F:DNA binding"/>
    <property type="evidence" value="ECO:0007669"/>
    <property type="project" value="InterPro"/>
</dbReference>
<dbReference type="SUPFAM" id="SSF88659">
    <property type="entry name" value="Sigma3 and sigma4 domains of RNA polymerase sigma factors"/>
    <property type="match status" value="1"/>
</dbReference>
<dbReference type="CDD" id="cd06171">
    <property type="entry name" value="Sigma70_r4"/>
    <property type="match status" value="1"/>
</dbReference>
<protein>
    <recommendedName>
        <fullName evidence="1">RNA polymerase sigma factor 70 region 4 type 2 domain-containing protein</fullName>
    </recommendedName>
</protein>
<dbReference type="Pfam" id="PF08281">
    <property type="entry name" value="Sigma70_r4_2"/>
    <property type="match status" value="1"/>
</dbReference>
<dbReference type="InterPro" id="IPR013324">
    <property type="entry name" value="RNA_pol_sigma_r3/r4-like"/>
</dbReference>
<proteinExistence type="predicted"/>
<dbReference type="Gene3D" id="1.10.10.10">
    <property type="entry name" value="Winged helix-like DNA-binding domain superfamily/Winged helix DNA-binding domain"/>
    <property type="match status" value="1"/>
</dbReference>
<dbReference type="NCBIfam" id="NF005385">
    <property type="entry name" value="PRK06930.1"/>
    <property type="match status" value="1"/>
</dbReference>
<dbReference type="GO" id="GO:0006352">
    <property type="term" value="P:DNA-templated transcription initiation"/>
    <property type="evidence" value="ECO:0007669"/>
    <property type="project" value="InterPro"/>
</dbReference>
<dbReference type="RefSeq" id="WP_063181957.1">
    <property type="nucleotide sequence ID" value="NZ_LQRA01000052.1"/>
</dbReference>
<dbReference type="GO" id="GO:0016987">
    <property type="term" value="F:sigma factor activity"/>
    <property type="evidence" value="ECO:0007669"/>
    <property type="project" value="InterPro"/>
</dbReference>
<dbReference type="InterPro" id="IPR013249">
    <property type="entry name" value="RNA_pol_sigma70_r4_t2"/>
</dbReference>
<gene>
    <name evidence="2" type="ORF">AV654_17670</name>
</gene>